<evidence type="ECO:0000313" key="2">
    <source>
        <dbReference type="Proteomes" id="UP001057402"/>
    </source>
</evidence>
<gene>
    <name evidence="1" type="ORF">MLD38_009991</name>
</gene>
<dbReference type="Proteomes" id="UP001057402">
    <property type="component" value="Chromosome 4"/>
</dbReference>
<name>A0ACB9QYG0_9MYRT</name>
<comment type="caution">
    <text evidence="1">The sequence shown here is derived from an EMBL/GenBank/DDBJ whole genome shotgun (WGS) entry which is preliminary data.</text>
</comment>
<evidence type="ECO:0000313" key="1">
    <source>
        <dbReference type="EMBL" id="KAI4371665.1"/>
    </source>
</evidence>
<accession>A0ACB9QYG0</accession>
<keyword evidence="2" id="KW-1185">Reference proteome</keyword>
<proteinExistence type="predicted"/>
<organism evidence="1 2">
    <name type="scientific">Melastoma candidum</name>
    <dbReference type="NCBI Taxonomy" id="119954"/>
    <lineage>
        <taxon>Eukaryota</taxon>
        <taxon>Viridiplantae</taxon>
        <taxon>Streptophyta</taxon>
        <taxon>Embryophyta</taxon>
        <taxon>Tracheophyta</taxon>
        <taxon>Spermatophyta</taxon>
        <taxon>Magnoliopsida</taxon>
        <taxon>eudicotyledons</taxon>
        <taxon>Gunneridae</taxon>
        <taxon>Pentapetalae</taxon>
        <taxon>rosids</taxon>
        <taxon>malvids</taxon>
        <taxon>Myrtales</taxon>
        <taxon>Melastomataceae</taxon>
        <taxon>Melastomatoideae</taxon>
        <taxon>Melastomateae</taxon>
        <taxon>Melastoma</taxon>
    </lineage>
</organism>
<sequence length="148" mass="16192">MAKIMGFYKGFKFMSQIFVVKEDEDEEEEMEIGLPTDVKHVAHIGGDDPLGSGPAWMKEFTGAPEFQSSLRETADQTSTPGGTTEDGKSNLSKSTDNVTGDEAPHMPKKHRRKKIKSTTSSKSTRSSRPGKSKLKQPEMKSIAIAAES</sequence>
<protein>
    <submittedName>
        <fullName evidence="1">Uncharacterized protein</fullName>
    </submittedName>
</protein>
<dbReference type="EMBL" id="CM042883">
    <property type="protein sequence ID" value="KAI4371665.1"/>
    <property type="molecule type" value="Genomic_DNA"/>
</dbReference>
<reference evidence="2" key="1">
    <citation type="journal article" date="2023" name="Front. Plant Sci.">
        <title>Chromosomal-level genome assembly of Melastoma candidum provides insights into trichome evolution.</title>
        <authorList>
            <person name="Zhong Y."/>
            <person name="Wu W."/>
            <person name="Sun C."/>
            <person name="Zou P."/>
            <person name="Liu Y."/>
            <person name="Dai S."/>
            <person name="Zhou R."/>
        </authorList>
    </citation>
    <scope>NUCLEOTIDE SEQUENCE [LARGE SCALE GENOMIC DNA]</scope>
</reference>